<dbReference type="SUPFAM" id="SSF50199">
    <property type="entry name" value="Staphylococcal nuclease"/>
    <property type="match status" value="1"/>
</dbReference>
<name>A0A7X0H9K3_9BACT</name>
<dbReference type="RefSeq" id="WP_184679316.1">
    <property type="nucleotide sequence ID" value="NZ_JACHGY010000002.1"/>
</dbReference>
<dbReference type="Gene3D" id="2.40.50.90">
    <property type="match status" value="1"/>
</dbReference>
<dbReference type="GO" id="GO:0016787">
    <property type="term" value="F:hydrolase activity"/>
    <property type="evidence" value="ECO:0007669"/>
    <property type="project" value="UniProtKB-KW"/>
</dbReference>
<sequence>MKRLPPLAYLRRRRWRSRGAVVLAVLLLVALFLADRWGVLVYGGAEATRYDGRSFDVVAVIDGDTLDLDVPDGSSATTRVRLWGINTPERGRQGRPAETGAEAATERTQELALGQRVTLRLEPHRLRGQYGRLLAYVVLADGTILNERLLSEGLARADDRWPHREVDRYAQLQRQAQREGRGLWFEPPPGIRGP</sequence>
<evidence type="ECO:0000313" key="6">
    <source>
        <dbReference type="Proteomes" id="UP000541810"/>
    </source>
</evidence>
<dbReference type="AlphaFoldDB" id="A0A7X0H9K3"/>
<gene>
    <name evidence="5" type="ORF">HNQ40_003609</name>
</gene>
<organism evidence="5 6">
    <name type="scientific">Algisphaera agarilytica</name>
    <dbReference type="NCBI Taxonomy" id="1385975"/>
    <lineage>
        <taxon>Bacteria</taxon>
        <taxon>Pseudomonadati</taxon>
        <taxon>Planctomycetota</taxon>
        <taxon>Phycisphaerae</taxon>
        <taxon>Phycisphaerales</taxon>
        <taxon>Phycisphaeraceae</taxon>
        <taxon>Algisphaera</taxon>
    </lineage>
</organism>
<dbReference type="InterPro" id="IPR035437">
    <property type="entry name" value="SNase_OB-fold_sf"/>
</dbReference>
<comment type="caution">
    <text evidence="5">The sequence shown here is derived from an EMBL/GenBank/DDBJ whole genome shotgun (WGS) entry which is preliminary data.</text>
</comment>
<dbReference type="PANTHER" id="PTHR12302">
    <property type="entry name" value="EBNA2 BINDING PROTEIN P100"/>
    <property type="match status" value="1"/>
</dbReference>
<evidence type="ECO:0000256" key="2">
    <source>
        <dbReference type="ARBA" id="ARBA00022759"/>
    </source>
</evidence>
<evidence type="ECO:0000256" key="1">
    <source>
        <dbReference type="ARBA" id="ARBA00022722"/>
    </source>
</evidence>
<dbReference type="PANTHER" id="PTHR12302:SF3">
    <property type="entry name" value="SERINE_THREONINE-PROTEIN KINASE 31"/>
    <property type="match status" value="1"/>
</dbReference>
<keyword evidence="3" id="KW-0378">Hydrolase</keyword>
<protein>
    <submittedName>
        <fullName evidence="5">Endonuclease YncB(Thermonuclease family)</fullName>
    </submittedName>
</protein>
<keyword evidence="1" id="KW-0540">Nuclease</keyword>
<keyword evidence="2 5" id="KW-0255">Endonuclease</keyword>
<proteinExistence type="predicted"/>
<dbReference type="EMBL" id="JACHGY010000002">
    <property type="protein sequence ID" value="MBB6431726.1"/>
    <property type="molecule type" value="Genomic_DNA"/>
</dbReference>
<dbReference type="Pfam" id="PF00565">
    <property type="entry name" value="SNase"/>
    <property type="match status" value="1"/>
</dbReference>
<dbReference type="SMART" id="SM00318">
    <property type="entry name" value="SNc"/>
    <property type="match status" value="1"/>
</dbReference>
<keyword evidence="6" id="KW-1185">Reference proteome</keyword>
<evidence type="ECO:0000259" key="4">
    <source>
        <dbReference type="PROSITE" id="PS50830"/>
    </source>
</evidence>
<evidence type="ECO:0000313" key="5">
    <source>
        <dbReference type="EMBL" id="MBB6431726.1"/>
    </source>
</evidence>
<dbReference type="Proteomes" id="UP000541810">
    <property type="component" value="Unassembled WGS sequence"/>
</dbReference>
<dbReference type="PROSITE" id="PS50830">
    <property type="entry name" value="TNASE_3"/>
    <property type="match status" value="1"/>
</dbReference>
<evidence type="ECO:0000256" key="3">
    <source>
        <dbReference type="ARBA" id="ARBA00022801"/>
    </source>
</evidence>
<accession>A0A7X0H9K3</accession>
<feature type="domain" description="TNase-like" evidence="4">
    <location>
        <begin position="51"/>
        <end position="186"/>
    </location>
</feature>
<dbReference type="GO" id="GO:0004519">
    <property type="term" value="F:endonuclease activity"/>
    <property type="evidence" value="ECO:0007669"/>
    <property type="project" value="UniProtKB-KW"/>
</dbReference>
<dbReference type="InterPro" id="IPR016071">
    <property type="entry name" value="Staphylococal_nuclease_OB-fold"/>
</dbReference>
<reference evidence="5 6" key="1">
    <citation type="submission" date="2020-08" db="EMBL/GenBank/DDBJ databases">
        <title>Genomic Encyclopedia of Type Strains, Phase IV (KMG-IV): sequencing the most valuable type-strain genomes for metagenomic binning, comparative biology and taxonomic classification.</title>
        <authorList>
            <person name="Goeker M."/>
        </authorList>
    </citation>
    <scope>NUCLEOTIDE SEQUENCE [LARGE SCALE GENOMIC DNA]</scope>
    <source>
        <strain evidence="5 6">DSM 103725</strain>
    </source>
</reference>